<proteinExistence type="predicted"/>
<dbReference type="Proteomes" id="UP001519325">
    <property type="component" value="Unassembled WGS sequence"/>
</dbReference>
<dbReference type="RefSeq" id="WP_209896646.1">
    <property type="nucleotide sequence ID" value="NZ_JAGGMR010000001.1"/>
</dbReference>
<sequence length="131" mass="14445">MTRTYESTTEALRIPVIDGLQAQGDLLVVPLEFVSGAISWHADPVWTYPTEIELLRGAAGGNPHVLVAEPGTCRWTTDFFDSERLAIGIFQAIAVAYLMHPEHGASGCAPGTYLVRRQREFEGFRTRLVAD</sequence>
<evidence type="ECO:0000313" key="1">
    <source>
        <dbReference type="EMBL" id="MBP2193380.1"/>
    </source>
</evidence>
<dbReference type="EMBL" id="JAGGMR010000001">
    <property type="protein sequence ID" value="MBP2193380.1"/>
    <property type="molecule type" value="Genomic_DNA"/>
</dbReference>
<accession>A0ABS4QNT8</accession>
<name>A0ABS4QNT8_9NOCA</name>
<reference evidence="1 2" key="1">
    <citation type="submission" date="2021-03" db="EMBL/GenBank/DDBJ databases">
        <title>Sequencing the genomes of 1000 actinobacteria strains.</title>
        <authorList>
            <person name="Klenk H.-P."/>
        </authorList>
    </citation>
    <scope>NUCLEOTIDE SEQUENCE [LARGE SCALE GENOMIC DNA]</scope>
    <source>
        <strain evidence="1 2">DSM 45516</strain>
    </source>
</reference>
<protein>
    <submittedName>
        <fullName evidence="1">Uncharacterized protein</fullName>
    </submittedName>
</protein>
<gene>
    <name evidence="1" type="ORF">BJ987_006281</name>
</gene>
<organism evidence="1 2">
    <name type="scientific">Nocardia goodfellowii</name>
    <dbReference type="NCBI Taxonomy" id="882446"/>
    <lineage>
        <taxon>Bacteria</taxon>
        <taxon>Bacillati</taxon>
        <taxon>Actinomycetota</taxon>
        <taxon>Actinomycetes</taxon>
        <taxon>Mycobacteriales</taxon>
        <taxon>Nocardiaceae</taxon>
        <taxon>Nocardia</taxon>
    </lineage>
</organism>
<keyword evidence="2" id="KW-1185">Reference proteome</keyword>
<evidence type="ECO:0000313" key="2">
    <source>
        <dbReference type="Proteomes" id="UP001519325"/>
    </source>
</evidence>
<comment type="caution">
    <text evidence="1">The sequence shown here is derived from an EMBL/GenBank/DDBJ whole genome shotgun (WGS) entry which is preliminary data.</text>
</comment>